<gene>
    <name evidence="1" type="ORF">A5CPYCFAH4_23170</name>
</gene>
<sequence length="289" mass="33827">MENYSHFIITRFNLNLYAQDKHDLPTRTDRWLEHRFEVFERYCLPSVAAQTSGNFTWLCLFDAATPESCRRRIEGYKARCPQFEAVYYTAAQAANLTENLRTTIAAYVSCDRKGRKSPPPKLLITTNLDNDDAFSSDVVELLQRELRPAPGKRIYSLLYGYQYFTDRRFALKMRYTNNHFLTLAEPFDAHTETIISYRHTKAIRQLPTTYLSTARGKWLEIVHEDNVSNDFRINIKVWYIPLLYGRSFADFGLGGFRLSCARQWAATLLVVPARFFATAVRRLRRKWSK</sequence>
<evidence type="ECO:0000313" key="2">
    <source>
        <dbReference type="Proteomes" id="UP000317465"/>
    </source>
</evidence>
<organism evidence="1 2">
    <name type="scientific">Alistipes onderdonkii subsp. vulgaris</name>
    <dbReference type="NCBI Taxonomy" id="2585117"/>
    <lineage>
        <taxon>Bacteria</taxon>
        <taxon>Pseudomonadati</taxon>
        <taxon>Bacteroidota</taxon>
        <taxon>Bacteroidia</taxon>
        <taxon>Bacteroidales</taxon>
        <taxon>Rikenellaceae</taxon>
        <taxon>Alistipes</taxon>
    </lineage>
</organism>
<reference evidence="1 2" key="1">
    <citation type="journal article" date="2020" name="Int. J. Syst. Evol. Microbiol.">
        <title>Alistipes communis sp. nov., Alistipes dispar sp. nov. and Alistipes onderdonkii subsp. vulgaris subsp. nov., isolated from human faeces, and creation of Alistipes onderdonkii subsp. onderdonkii subsp. nov.</title>
        <authorList>
            <person name="Sakamoto M."/>
            <person name="Ikeyama N."/>
            <person name="Ogata Y."/>
            <person name="Suda W."/>
            <person name="Iino T."/>
            <person name="Hattori M."/>
            <person name="Ohkuma M."/>
        </authorList>
    </citation>
    <scope>NUCLEOTIDE SEQUENCE [LARGE SCALE GENOMIC DNA]</scope>
    <source>
        <strain evidence="1 2">5CPYCFAH4</strain>
    </source>
</reference>
<name>A0ACA8QYU0_9BACT</name>
<accession>A0ACA8QYU0</accession>
<protein>
    <submittedName>
        <fullName evidence="1">Uncharacterized protein</fullName>
    </submittedName>
</protein>
<dbReference type="Proteomes" id="UP000317465">
    <property type="component" value="Chromosome"/>
</dbReference>
<keyword evidence="2" id="KW-1185">Reference proteome</keyword>
<evidence type="ECO:0000313" key="1">
    <source>
        <dbReference type="EMBL" id="BBL10093.1"/>
    </source>
</evidence>
<dbReference type="EMBL" id="AP019737">
    <property type="protein sequence ID" value="BBL10093.1"/>
    <property type="molecule type" value="Genomic_DNA"/>
</dbReference>
<proteinExistence type="predicted"/>